<proteinExistence type="inferred from homology"/>
<dbReference type="RefSeq" id="WP_161157788.1">
    <property type="nucleotide sequence ID" value="NZ_WEKT01000051.1"/>
</dbReference>
<sequence length="148" mass="16761">MAHIHFFQKPGCINNGKQVKLLKAAGHDVIEDDLLTHVWSVEILKTFFGSQPLSACFNQQAPAIKSQELDPTKLTDEQALELMVNHPILIKRPLMIINEEHFIQGFDQNMLAELIGLEPMHGKETVVQNLRQQDLEHCPNDKNIATCD</sequence>
<dbReference type="AlphaFoldDB" id="A0A7X4LNR4"/>
<dbReference type="Pfam" id="PF03960">
    <property type="entry name" value="ArsC"/>
    <property type="match status" value="1"/>
</dbReference>
<comment type="similarity">
    <text evidence="1 2">Belongs to the ArsC family.</text>
</comment>
<dbReference type="InterPro" id="IPR006503">
    <property type="entry name" value="Nase-assoc"/>
</dbReference>
<reference evidence="3 4" key="1">
    <citation type="submission" date="2019-10" db="EMBL/GenBank/DDBJ databases">
        <title>Vibrio sp. nov. isolated from a shrimp pond.</title>
        <authorList>
            <person name="Gomez-Gil B."/>
            <person name="Enciso-Ibarra J."/>
            <person name="Enciso-Ibarra K."/>
            <person name="Bolan-Mejia C."/>
        </authorList>
    </citation>
    <scope>NUCLEOTIDE SEQUENCE [LARGE SCALE GENOMIC DNA]</scope>
    <source>
        <strain evidence="3 4">CAIM 722</strain>
    </source>
</reference>
<gene>
    <name evidence="3" type="ORF">F9817_19220</name>
</gene>
<keyword evidence="4" id="KW-1185">Reference proteome</keyword>
<dbReference type="InterPro" id="IPR036249">
    <property type="entry name" value="Thioredoxin-like_sf"/>
</dbReference>
<dbReference type="PANTHER" id="PTHR30041:SF8">
    <property type="entry name" value="PROTEIN YFFB"/>
    <property type="match status" value="1"/>
</dbReference>
<evidence type="ECO:0000313" key="3">
    <source>
        <dbReference type="EMBL" id="MZI95309.1"/>
    </source>
</evidence>
<organism evidence="3 4">
    <name type="scientific">Vibrio eleionomae</name>
    <dbReference type="NCBI Taxonomy" id="2653505"/>
    <lineage>
        <taxon>Bacteria</taxon>
        <taxon>Pseudomonadati</taxon>
        <taxon>Pseudomonadota</taxon>
        <taxon>Gammaproteobacteria</taxon>
        <taxon>Vibrionales</taxon>
        <taxon>Vibrionaceae</taxon>
        <taxon>Vibrio</taxon>
    </lineage>
</organism>
<protein>
    <submittedName>
        <fullName evidence="3">Arsenate reductase family protein</fullName>
    </submittedName>
</protein>
<evidence type="ECO:0000256" key="1">
    <source>
        <dbReference type="ARBA" id="ARBA00007198"/>
    </source>
</evidence>
<dbReference type="NCBIfam" id="TIGR01616">
    <property type="entry name" value="nitro_assoc"/>
    <property type="match status" value="1"/>
</dbReference>
<accession>A0A7X4LNR4</accession>
<name>A0A7X4LNR4_9VIBR</name>
<dbReference type="PROSITE" id="PS51353">
    <property type="entry name" value="ARSC"/>
    <property type="match status" value="1"/>
</dbReference>
<dbReference type="SUPFAM" id="SSF52833">
    <property type="entry name" value="Thioredoxin-like"/>
    <property type="match status" value="1"/>
</dbReference>
<dbReference type="InterPro" id="IPR006660">
    <property type="entry name" value="Arsenate_reductase-like"/>
</dbReference>
<dbReference type="Proteomes" id="UP000462621">
    <property type="component" value="Unassembled WGS sequence"/>
</dbReference>
<dbReference type="EMBL" id="WEKT01000051">
    <property type="protein sequence ID" value="MZI95309.1"/>
    <property type="molecule type" value="Genomic_DNA"/>
</dbReference>
<comment type="caution">
    <text evidence="3">The sequence shown here is derived from an EMBL/GenBank/DDBJ whole genome shotgun (WGS) entry which is preliminary data.</text>
</comment>
<dbReference type="Gene3D" id="3.40.30.10">
    <property type="entry name" value="Glutaredoxin"/>
    <property type="match status" value="1"/>
</dbReference>
<evidence type="ECO:0000256" key="2">
    <source>
        <dbReference type="PROSITE-ProRule" id="PRU01282"/>
    </source>
</evidence>
<dbReference type="PANTHER" id="PTHR30041">
    <property type="entry name" value="ARSENATE REDUCTASE"/>
    <property type="match status" value="1"/>
</dbReference>
<evidence type="ECO:0000313" key="4">
    <source>
        <dbReference type="Proteomes" id="UP000462621"/>
    </source>
</evidence>